<gene>
    <name evidence="1" type="ORF">I5U67_01375</name>
</gene>
<evidence type="ECO:0000313" key="2">
    <source>
        <dbReference type="Proteomes" id="UP000625930"/>
    </source>
</evidence>
<dbReference type="RefSeq" id="WP_154262487.1">
    <property type="nucleotide sequence ID" value="NZ_CP040438.1"/>
</dbReference>
<organism evidence="1 2">
    <name type="scientific">Stenotrophomonas maltophilia</name>
    <name type="common">Pseudomonas maltophilia</name>
    <name type="synonym">Xanthomonas maltophilia</name>
    <dbReference type="NCBI Taxonomy" id="40324"/>
    <lineage>
        <taxon>Bacteria</taxon>
        <taxon>Pseudomonadati</taxon>
        <taxon>Pseudomonadota</taxon>
        <taxon>Gammaproteobacteria</taxon>
        <taxon>Lysobacterales</taxon>
        <taxon>Lysobacteraceae</taxon>
        <taxon>Stenotrophomonas</taxon>
        <taxon>Stenotrophomonas maltophilia group</taxon>
    </lineage>
</organism>
<dbReference type="EMBL" id="JADUNP010000002">
    <property type="protein sequence ID" value="MBH1650833.1"/>
    <property type="molecule type" value="Genomic_DNA"/>
</dbReference>
<proteinExistence type="predicted"/>
<evidence type="ECO:0000313" key="1">
    <source>
        <dbReference type="EMBL" id="MBH1650833.1"/>
    </source>
</evidence>
<dbReference type="AlphaFoldDB" id="A0A6B8J010"/>
<dbReference type="Proteomes" id="UP000625930">
    <property type="component" value="Unassembled WGS sequence"/>
</dbReference>
<comment type="caution">
    <text evidence="1">The sequence shown here is derived from an EMBL/GenBank/DDBJ whole genome shotgun (WGS) entry which is preliminary data.</text>
</comment>
<name>A0A6B8J010_STEMA</name>
<protein>
    <submittedName>
        <fullName evidence="1">Uncharacterized protein</fullName>
    </submittedName>
</protein>
<accession>A0A6B8J010</accession>
<reference evidence="1" key="1">
    <citation type="submission" date="2020-11" db="EMBL/GenBank/DDBJ databases">
        <title>Enhanced detection system for hospital associated transmission using whole genome sequencing surveillance.</title>
        <authorList>
            <person name="Harrison L.H."/>
            <person name="Van Tyne D."/>
            <person name="Marsh J.W."/>
            <person name="Griffith M.P."/>
            <person name="Snyder D.J."/>
            <person name="Cooper V.S."/>
            <person name="Mustapha M."/>
        </authorList>
    </citation>
    <scope>NUCLEOTIDE SEQUENCE</scope>
    <source>
        <strain evidence="1">STEN00091</strain>
    </source>
</reference>
<sequence length="158" mass="16558">MNAIVSHVGSPVRFTDTRASDPRIADFFARSASLEPAAGAQAAQRLMPWLEAFDKKALLASVFAGLAAVSSASANSHPTSTSTIYFHAAAPGSLAELQAWDADAALSIWHDSADAEFLALYSEIESLAEAAAAELEANPVTEQNAEAWARALIASQRG</sequence>